<reference evidence="3" key="1">
    <citation type="journal article" date="2019" name="Int. J. Syst. Evol. Microbiol.">
        <title>The Global Catalogue of Microorganisms (GCM) 10K type strain sequencing project: providing services to taxonomists for standard genome sequencing and annotation.</title>
        <authorList>
            <consortium name="The Broad Institute Genomics Platform"/>
            <consortium name="The Broad Institute Genome Sequencing Center for Infectious Disease"/>
            <person name="Wu L."/>
            <person name="Ma J."/>
        </authorList>
    </citation>
    <scope>NUCLEOTIDE SEQUENCE [LARGE SCALE GENOMIC DNA]</scope>
    <source>
        <strain evidence="3">JCM 12696</strain>
    </source>
</reference>
<dbReference type="Proteomes" id="UP001501371">
    <property type="component" value="Unassembled WGS sequence"/>
</dbReference>
<proteinExistence type="predicted"/>
<evidence type="ECO:0000313" key="3">
    <source>
        <dbReference type="Proteomes" id="UP001501371"/>
    </source>
</evidence>
<sequence length="195" mass="21057">MTDPTPVRAWARTDPTPAPGPRQGPARIPVGLMPAVRHGHGPAPAARRPARSGSGNRSPHRPTYRRSVRRLTVLYDAQCSLCVHLRHWLSRQPQLVPLDLVPAASQEARRRFPDLDHGATLGEITVVGDGGQVYRSTNAFIVCLWALAEHRPKANWLATPAGAPFARVTMLAAAKYRELTAAPCHGACEAPAPGD</sequence>
<protein>
    <recommendedName>
        <fullName evidence="4">DUF393 domain-containing protein</fullName>
    </recommendedName>
</protein>
<accession>A0ABP4FWE5</accession>
<comment type="caution">
    <text evidence="2">The sequence shown here is derived from an EMBL/GenBank/DDBJ whole genome shotgun (WGS) entry which is preliminary data.</text>
</comment>
<evidence type="ECO:0000313" key="2">
    <source>
        <dbReference type="EMBL" id="GAA1203148.1"/>
    </source>
</evidence>
<organism evidence="2 3">
    <name type="scientific">Streptomyces hebeiensis</name>
    <dbReference type="NCBI Taxonomy" id="229486"/>
    <lineage>
        <taxon>Bacteria</taxon>
        <taxon>Bacillati</taxon>
        <taxon>Actinomycetota</taxon>
        <taxon>Actinomycetes</taxon>
        <taxon>Kitasatosporales</taxon>
        <taxon>Streptomycetaceae</taxon>
        <taxon>Streptomyces</taxon>
    </lineage>
</organism>
<evidence type="ECO:0000256" key="1">
    <source>
        <dbReference type="SAM" id="MobiDB-lite"/>
    </source>
</evidence>
<dbReference type="Pfam" id="PF04134">
    <property type="entry name" value="DCC1-like"/>
    <property type="match status" value="1"/>
</dbReference>
<gene>
    <name evidence="2" type="ORF">GCM10009654_68620</name>
</gene>
<feature type="compositionally biased region" description="Low complexity" evidence="1">
    <location>
        <begin position="41"/>
        <end position="57"/>
    </location>
</feature>
<feature type="region of interest" description="Disordered" evidence="1">
    <location>
        <begin position="1"/>
        <end position="63"/>
    </location>
</feature>
<dbReference type="EMBL" id="BAAAKV010000150">
    <property type="protein sequence ID" value="GAA1203148.1"/>
    <property type="molecule type" value="Genomic_DNA"/>
</dbReference>
<evidence type="ECO:0008006" key="4">
    <source>
        <dbReference type="Google" id="ProtNLM"/>
    </source>
</evidence>
<keyword evidence="3" id="KW-1185">Reference proteome</keyword>
<dbReference type="InterPro" id="IPR007263">
    <property type="entry name" value="DCC1-like"/>
</dbReference>
<name>A0ABP4FWE5_9ACTN</name>